<comment type="similarity">
    <text evidence="1">Belongs to the zinc-containing alcohol dehydrogenase family.</text>
</comment>
<dbReference type="InterPro" id="IPR047122">
    <property type="entry name" value="Trans-enoyl_RdTase-like"/>
</dbReference>
<dbReference type="Pfam" id="PF00107">
    <property type="entry name" value="ADH_zinc_N"/>
    <property type="match status" value="1"/>
</dbReference>
<name>A0AAN6J2W1_9PEZI</name>
<dbReference type="Proteomes" id="UP001168146">
    <property type="component" value="Unassembled WGS sequence"/>
</dbReference>
<dbReference type="Proteomes" id="UP001175353">
    <property type="component" value="Unassembled WGS sequence"/>
</dbReference>
<evidence type="ECO:0000313" key="6">
    <source>
        <dbReference type="Proteomes" id="UP001168146"/>
    </source>
</evidence>
<dbReference type="Gene3D" id="3.90.180.10">
    <property type="entry name" value="Medium-chain alcohol dehydrogenases, catalytic domain"/>
    <property type="match status" value="1"/>
</dbReference>
<comment type="caution">
    <text evidence="4">The sequence shown here is derived from an EMBL/GenBank/DDBJ whole genome shotgun (WGS) entry which is preliminary data.</text>
</comment>
<feature type="domain" description="Enoyl reductase (ER)" evidence="3">
    <location>
        <begin position="16"/>
        <end position="332"/>
    </location>
</feature>
<evidence type="ECO:0000313" key="5">
    <source>
        <dbReference type="EMBL" id="KAK1008089.1"/>
    </source>
</evidence>
<dbReference type="PANTHER" id="PTHR45348:SF2">
    <property type="entry name" value="ZINC-TYPE ALCOHOL DEHYDROGENASE-LIKE PROTEIN C2E1P3.01"/>
    <property type="match status" value="1"/>
</dbReference>
<evidence type="ECO:0000313" key="4">
    <source>
        <dbReference type="EMBL" id="KAK0311753.1"/>
    </source>
</evidence>
<proteinExistence type="inferred from homology"/>
<dbReference type="InterPro" id="IPR013149">
    <property type="entry name" value="ADH-like_C"/>
</dbReference>
<evidence type="ECO:0000259" key="3">
    <source>
        <dbReference type="SMART" id="SM00829"/>
    </source>
</evidence>
<dbReference type="SUPFAM" id="SSF50129">
    <property type="entry name" value="GroES-like"/>
    <property type="match status" value="1"/>
</dbReference>
<dbReference type="InterPro" id="IPR020843">
    <property type="entry name" value="ER"/>
</dbReference>
<dbReference type="SUPFAM" id="SSF51735">
    <property type="entry name" value="NAD(P)-binding Rossmann-fold domains"/>
    <property type="match status" value="1"/>
</dbReference>
<organism evidence="4 6">
    <name type="scientific">Friedmanniomyces endolithicus</name>
    <dbReference type="NCBI Taxonomy" id="329885"/>
    <lineage>
        <taxon>Eukaryota</taxon>
        <taxon>Fungi</taxon>
        <taxon>Dikarya</taxon>
        <taxon>Ascomycota</taxon>
        <taxon>Pezizomycotina</taxon>
        <taxon>Dothideomycetes</taxon>
        <taxon>Dothideomycetidae</taxon>
        <taxon>Mycosphaerellales</taxon>
        <taxon>Teratosphaeriaceae</taxon>
        <taxon>Friedmanniomyces</taxon>
    </lineage>
</organism>
<dbReference type="InterPro" id="IPR011032">
    <property type="entry name" value="GroES-like_sf"/>
</dbReference>
<keyword evidence="2" id="KW-0560">Oxidoreductase</keyword>
<dbReference type="SMART" id="SM00829">
    <property type="entry name" value="PKS_ER"/>
    <property type="match status" value="1"/>
</dbReference>
<evidence type="ECO:0000256" key="1">
    <source>
        <dbReference type="ARBA" id="ARBA00008072"/>
    </source>
</evidence>
<dbReference type="PANTHER" id="PTHR45348">
    <property type="entry name" value="HYPOTHETICAL OXIDOREDUCTASE (EUROFUNG)"/>
    <property type="match status" value="1"/>
</dbReference>
<dbReference type="InterPro" id="IPR036291">
    <property type="entry name" value="NAD(P)-bd_dom_sf"/>
</dbReference>
<dbReference type="EMBL" id="JAUJLE010000016">
    <property type="protein sequence ID" value="KAK1008089.1"/>
    <property type="molecule type" value="Genomic_DNA"/>
</dbReference>
<keyword evidence="7" id="KW-1185">Reference proteome</keyword>
<dbReference type="EMBL" id="JASUXU010000067">
    <property type="protein sequence ID" value="KAK0311753.1"/>
    <property type="molecule type" value="Genomic_DNA"/>
</dbReference>
<sequence length="354" mass="38180">MATKMLEQNHGLIREGTGHAALRLLPIPKLRDDYVLIRTEAIALNPTDWTTLDAKGDDGTIVGCDFAGVVEERATCPVDAAEMLGNDEYPEDGAFARYITAKGDMLMRVPDGVGFESAATVSAGMGTLGYGLYHTLGLPLPDDSASHSSEPVLIYGGSTATGTLAIQFAKLSGRKVLTTCSAKHFGLMKERGADLVYDYRDPNVGKQIHKDTDGKLTTVFDTVGLDSSAAICADAFGSQGGMYCSLLPVDVPRKDVKSIFFLGYDLKGESYIFEGDTYPAKPEMLEWSKKFTTLAEKLWVEGKWVPHPVSVKGGGGLLGAVEGMQLMREGKGPSGEKWVYRVEETVWSESTAKD</sequence>
<reference evidence="5" key="2">
    <citation type="submission" date="2023-06" db="EMBL/GenBank/DDBJ databases">
        <title>Black Yeasts Isolated from many extreme environments.</title>
        <authorList>
            <person name="Coleine C."/>
            <person name="Stajich J.E."/>
            <person name="Selbmann L."/>
        </authorList>
    </citation>
    <scope>NUCLEOTIDE SEQUENCE</scope>
    <source>
        <strain evidence="5">CCFEE 5200</strain>
    </source>
</reference>
<dbReference type="AlphaFoldDB" id="A0AAN6J2W1"/>
<accession>A0AAN6J2W1</accession>
<reference evidence="4" key="1">
    <citation type="submission" date="2021-12" db="EMBL/GenBank/DDBJ databases">
        <title>Black yeast isolated from Biological Soil Crust.</title>
        <authorList>
            <person name="Kurbessoian T."/>
        </authorList>
    </citation>
    <scope>NUCLEOTIDE SEQUENCE</scope>
    <source>
        <strain evidence="4">CCFEE 5208</strain>
    </source>
</reference>
<evidence type="ECO:0000313" key="7">
    <source>
        <dbReference type="Proteomes" id="UP001175353"/>
    </source>
</evidence>
<dbReference type="CDD" id="cd08249">
    <property type="entry name" value="enoyl_reductase_like"/>
    <property type="match status" value="1"/>
</dbReference>
<dbReference type="GO" id="GO:0016651">
    <property type="term" value="F:oxidoreductase activity, acting on NAD(P)H"/>
    <property type="evidence" value="ECO:0007669"/>
    <property type="project" value="InterPro"/>
</dbReference>
<protein>
    <recommendedName>
        <fullName evidence="3">Enoyl reductase (ER) domain-containing protein</fullName>
    </recommendedName>
</protein>
<gene>
    <name evidence="4" type="ORF">LTR82_014125</name>
    <name evidence="5" type="ORF">LTR91_003157</name>
</gene>
<dbReference type="Gene3D" id="3.40.50.720">
    <property type="entry name" value="NAD(P)-binding Rossmann-like Domain"/>
    <property type="match status" value="1"/>
</dbReference>
<evidence type="ECO:0000256" key="2">
    <source>
        <dbReference type="ARBA" id="ARBA00023002"/>
    </source>
</evidence>